<keyword evidence="1" id="KW-0695">RNA-directed DNA polymerase</keyword>
<dbReference type="AlphaFoldDB" id="A0A0B8RQG0"/>
<reference evidence="1" key="1">
    <citation type="journal article" date="2014" name="BMC Genomics">
        <title>RNA-seq and high-definition mass spectrometry reveal the complex and divergent venoms of two rear-fanged colubrid snakes.</title>
        <authorList>
            <person name="McGivern J.J."/>
            <person name="Wray K.P."/>
            <person name="Margres M.J."/>
            <person name="Couch M.E."/>
            <person name="Mackessy S.P."/>
            <person name="Rokyta D.R."/>
        </authorList>
    </citation>
    <scope>NUCLEOTIDE SEQUENCE</scope>
    <source>
        <tissue evidence="1">Venom gland</tissue>
    </source>
</reference>
<protein>
    <submittedName>
        <fullName evidence="1">RNA-directed DNA polymerase from mobile element jockey-like</fullName>
    </submittedName>
</protein>
<dbReference type="EMBL" id="GBSH01002221">
    <property type="protein sequence ID" value="JAG66805.1"/>
    <property type="molecule type" value="Transcribed_RNA"/>
</dbReference>
<keyword evidence="1" id="KW-0548">Nucleotidyltransferase</keyword>
<organism evidence="1">
    <name type="scientific">Philothamnus irregularis</name>
    <name type="common">brown tree snake</name>
    <dbReference type="NCBI Taxonomy" id="1899461"/>
    <lineage>
        <taxon>Eukaryota</taxon>
        <taxon>Metazoa</taxon>
        <taxon>Chordata</taxon>
        <taxon>Craniata</taxon>
        <taxon>Vertebrata</taxon>
        <taxon>Euteleostomi</taxon>
        <taxon>Lepidosauria</taxon>
        <taxon>Squamata</taxon>
        <taxon>Bifurcata</taxon>
        <taxon>Unidentata</taxon>
        <taxon>Episquamata</taxon>
        <taxon>Toxicofera</taxon>
        <taxon>Serpentes</taxon>
        <taxon>Colubroidea</taxon>
        <taxon>Colubridae</taxon>
        <taxon>Colubrinae</taxon>
        <taxon>Philothamnus</taxon>
    </lineage>
</organism>
<dbReference type="GO" id="GO:0003964">
    <property type="term" value="F:RNA-directed DNA polymerase activity"/>
    <property type="evidence" value="ECO:0007669"/>
    <property type="project" value="UniProtKB-KW"/>
</dbReference>
<accession>A0A0B8RQG0</accession>
<dbReference type="PANTHER" id="PTHR33332">
    <property type="entry name" value="REVERSE TRANSCRIPTASE DOMAIN-CONTAINING PROTEIN"/>
    <property type="match status" value="1"/>
</dbReference>
<proteinExistence type="predicted"/>
<evidence type="ECO:0000313" key="1">
    <source>
        <dbReference type="EMBL" id="JAG66805.1"/>
    </source>
</evidence>
<name>A0A0B8RQG0_9SAUR</name>
<keyword evidence="1" id="KW-0808">Transferase</keyword>
<dbReference type="PRINTS" id="PR01345">
    <property type="entry name" value="CERVTRCPTASE"/>
</dbReference>
<sequence length="209" mass="23932">MKPTNSVKDLGVVISKDLSARAHCNNIAKKALRVVNLILCSFFSGNVVLLTRAYKTFARPILEYSSSIWNPHCIPDINTIERVQRYFTRRVLHSSNRNKIPYATRFQILGLDSLEPSRLQSDLSIVHKIICHNVLPVNDYFSFNHNNTQANNRYKLKVNHSKLDCRKYDFNNSDQSWNALPDSVVSSPNPQNFNLKLSTVDLTPFLRGL</sequence>